<keyword evidence="2" id="KW-1185">Reference proteome</keyword>
<protein>
    <submittedName>
        <fullName evidence="1">Uncharacterized protein</fullName>
    </submittedName>
</protein>
<evidence type="ECO:0000313" key="1">
    <source>
        <dbReference type="EMBL" id="EAU53928.1"/>
    </source>
</evidence>
<accession>Q0EXI8</accession>
<dbReference type="Proteomes" id="UP000005297">
    <property type="component" value="Unassembled WGS sequence"/>
</dbReference>
<evidence type="ECO:0000313" key="2">
    <source>
        <dbReference type="Proteomes" id="UP000005297"/>
    </source>
</evidence>
<dbReference type="AlphaFoldDB" id="Q0EXI8"/>
<sequence>MNLYGPYYSEQQAQFARSLFATKYPNLAAYCSIVKIDLNSKRVKLIDPRLLH</sequence>
<organism evidence="1 2">
    <name type="scientific">Mariprofundus ferrooxydans PV-1</name>
    <dbReference type="NCBI Taxonomy" id="314345"/>
    <lineage>
        <taxon>Bacteria</taxon>
        <taxon>Pseudomonadati</taxon>
        <taxon>Pseudomonadota</taxon>
        <taxon>Candidatius Mariprofundia</taxon>
        <taxon>Mariprofundales</taxon>
        <taxon>Mariprofundaceae</taxon>
        <taxon>Mariprofundus</taxon>
    </lineage>
</organism>
<comment type="caution">
    <text evidence="1">The sequence shown here is derived from an EMBL/GenBank/DDBJ whole genome shotgun (WGS) entry which is preliminary data.</text>
</comment>
<dbReference type="HOGENOM" id="CLU_3081565_0_0_0"/>
<dbReference type="EMBL" id="AATS01000014">
    <property type="protein sequence ID" value="EAU53928.1"/>
    <property type="molecule type" value="Genomic_DNA"/>
</dbReference>
<proteinExistence type="predicted"/>
<name>Q0EXI8_9PROT</name>
<dbReference type="InParanoid" id="Q0EXI8"/>
<gene>
    <name evidence="1" type="ORF">SPV1_13057</name>
</gene>
<reference evidence="1 2" key="1">
    <citation type="submission" date="2006-09" db="EMBL/GenBank/DDBJ databases">
        <authorList>
            <person name="Emerson D."/>
            <person name="Ferriera S."/>
            <person name="Johnson J."/>
            <person name="Kravitz S."/>
            <person name="Halpern A."/>
            <person name="Remington K."/>
            <person name="Beeson K."/>
            <person name="Tran B."/>
            <person name="Rogers Y.-H."/>
            <person name="Friedman R."/>
            <person name="Venter J.C."/>
        </authorList>
    </citation>
    <scope>NUCLEOTIDE SEQUENCE [LARGE SCALE GENOMIC DNA]</scope>
    <source>
        <strain evidence="1 2">PV-1</strain>
    </source>
</reference>